<dbReference type="SMART" id="SM00028">
    <property type="entry name" value="TPR"/>
    <property type="match status" value="3"/>
</dbReference>
<accession>A0A7U7GAS4</accession>
<keyword evidence="2" id="KW-1185">Reference proteome</keyword>
<protein>
    <recommendedName>
        <fullName evidence="3">Tetratricopeptide repeat protein</fullName>
    </recommendedName>
</protein>
<reference evidence="1 2" key="1">
    <citation type="journal article" date="2014" name="ISME J.">
        <title>Candidatus Competibacter-lineage genomes retrieved from metagenomes reveal functional metabolic diversity.</title>
        <authorList>
            <person name="McIlroy S.J."/>
            <person name="Albertsen M."/>
            <person name="Andresen E.K."/>
            <person name="Saunders A.M."/>
            <person name="Kristiansen R."/>
            <person name="Stokholm-Bjerregaard M."/>
            <person name="Nielsen K.L."/>
            <person name="Nielsen P.H."/>
        </authorList>
    </citation>
    <scope>NUCLEOTIDE SEQUENCE [LARGE SCALE GENOMIC DNA]</scope>
    <source>
        <strain evidence="1 2">Run_B_J11</strain>
    </source>
</reference>
<gene>
    <name evidence="1" type="ORF">BN874_1850020</name>
</gene>
<dbReference type="EMBL" id="CBTK010000096">
    <property type="protein sequence ID" value="CDH44720.1"/>
    <property type="molecule type" value="Genomic_DNA"/>
</dbReference>
<dbReference type="RefSeq" id="WP_051497569.1">
    <property type="nucleotide sequence ID" value="NZ_CBTK010000096.1"/>
</dbReference>
<evidence type="ECO:0008006" key="3">
    <source>
        <dbReference type="Google" id="ProtNLM"/>
    </source>
</evidence>
<dbReference type="Gene3D" id="1.25.40.10">
    <property type="entry name" value="Tetratricopeptide repeat domain"/>
    <property type="match status" value="1"/>
</dbReference>
<organism evidence="1 2">
    <name type="scientific">Candidatus Contendobacter odensis Run_B_J11</name>
    <dbReference type="NCBI Taxonomy" id="1400861"/>
    <lineage>
        <taxon>Bacteria</taxon>
        <taxon>Pseudomonadati</taxon>
        <taxon>Pseudomonadota</taxon>
        <taxon>Gammaproteobacteria</taxon>
        <taxon>Candidatus Competibacteraceae</taxon>
        <taxon>Candidatus Contendibacter</taxon>
    </lineage>
</organism>
<dbReference type="OrthoDB" id="9777400at2"/>
<sequence>MNPFLAPSPLSVGVSGAAGRRCFRLLLGILLSIAGPVLATPLTPTDPNQVLERLPLAATDPVVRELQGLRRQLVAQPDDLDLALQVARRNIEIGRSEADPRYYGYAQAALAPWWEQMPPPPEVLLLRAVLRQNRHDFAGALTDLQQVLVVRPRHAQAWLTQAVIQQVQGEPAAALRSCLALRRLARSLLSNACLSGALGRGGQIEFAYASLQRALETPAEADAEERLYALTVLAELAEQRGDVSAAEQHFRAALNLGRRSVYLLGAYADFLLDQNHPAAVRDLLRDEQRADNLLLRLALAERRLADPAWQRHAEVLEARFAAARQRGDGVHIASEARLRLDLRQQPQEALVLAQRNWAQQQREPQDARLLLEAALAAGQPAAAREVLDWISRVKLEDQRLVDLSQRLRETQS</sequence>
<evidence type="ECO:0000313" key="1">
    <source>
        <dbReference type="EMBL" id="CDH44720.1"/>
    </source>
</evidence>
<dbReference type="InterPro" id="IPR011990">
    <property type="entry name" value="TPR-like_helical_dom_sf"/>
</dbReference>
<dbReference type="Proteomes" id="UP000019184">
    <property type="component" value="Unassembled WGS sequence"/>
</dbReference>
<dbReference type="InterPro" id="IPR019734">
    <property type="entry name" value="TPR_rpt"/>
</dbReference>
<dbReference type="AlphaFoldDB" id="A0A7U7GAS4"/>
<evidence type="ECO:0000313" key="2">
    <source>
        <dbReference type="Proteomes" id="UP000019184"/>
    </source>
</evidence>
<proteinExistence type="predicted"/>
<comment type="caution">
    <text evidence="1">The sequence shown here is derived from an EMBL/GenBank/DDBJ whole genome shotgun (WGS) entry which is preliminary data.</text>
</comment>
<dbReference type="SUPFAM" id="SSF48452">
    <property type="entry name" value="TPR-like"/>
    <property type="match status" value="1"/>
</dbReference>
<name>A0A7U7GAS4_9GAMM</name>